<dbReference type="CDD" id="cd09630">
    <property type="entry name" value="CDH_like_cytochrome"/>
    <property type="match status" value="1"/>
</dbReference>
<dbReference type="CDD" id="cd08760">
    <property type="entry name" value="Cyt_b561_FRRS1_like"/>
    <property type="match status" value="1"/>
</dbReference>
<evidence type="ECO:0000313" key="10">
    <source>
        <dbReference type="EMBL" id="KAH0211334.1"/>
    </source>
</evidence>
<feature type="chain" id="PRO_5040223005" evidence="8">
    <location>
        <begin position="21"/>
        <end position="413"/>
    </location>
</feature>
<comment type="caution">
    <text evidence="10">The sequence shown here is derived from an EMBL/GenBank/DDBJ whole genome shotgun (WGS) entry which is preliminary data.</text>
</comment>
<feature type="transmembrane region" description="Helical" evidence="7">
    <location>
        <begin position="253"/>
        <end position="275"/>
    </location>
</feature>
<gene>
    <name evidence="10" type="ORF">KCV03_g9752</name>
</gene>
<evidence type="ECO:0000259" key="9">
    <source>
        <dbReference type="PROSITE" id="PS50939"/>
    </source>
</evidence>
<dbReference type="Gene3D" id="2.60.40.1210">
    <property type="entry name" value="Cellobiose dehydrogenase, cytochrome domain"/>
    <property type="match status" value="1"/>
</dbReference>
<dbReference type="GO" id="GO:0016020">
    <property type="term" value="C:membrane"/>
    <property type="evidence" value="ECO:0007669"/>
    <property type="project" value="UniProtKB-SubCell"/>
</dbReference>
<keyword evidence="2" id="KW-0813">Transport</keyword>
<keyword evidence="3 7" id="KW-0812">Transmembrane</keyword>
<dbReference type="Pfam" id="PF16010">
    <property type="entry name" value="CDH-cyt"/>
    <property type="match status" value="1"/>
</dbReference>
<evidence type="ECO:0000256" key="8">
    <source>
        <dbReference type="SAM" id="SignalP"/>
    </source>
</evidence>
<dbReference type="EMBL" id="JAHFYH010000140">
    <property type="protein sequence ID" value="KAH0211334.1"/>
    <property type="molecule type" value="Genomic_DNA"/>
</dbReference>
<dbReference type="InterPro" id="IPR015920">
    <property type="entry name" value="Cellobiose_DH-like_cyt"/>
</dbReference>
<dbReference type="PROSITE" id="PS50939">
    <property type="entry name" value="CYTOCHROME_B561"/>
    <property type="match status" value="1"/>
</dbReference>
<keyword evidence="5 7" id="KW-1133">Transmembrane helix</keyword>
<keyword evidence="8" id="KW-0732">Signal</keyword>
<dbReference type="Proteomes" id="UP000767238">
    <property type="component" value="Unassembled WGS sequence"/>
</dbReference>
<dbReference type="PANTHER" id="PTHR47797:SF3">
    <property type="entry name" value="CYTOCHROME B561 DOMAIN-CONTAINING PROTEIN"/>
    <property type="match status" value="1"/>
</dbReference>
<dbReference type="InterPro" id="IPR036259">
    <property type="entry name" value="MFS_trans_sf"/>
</dbReference>
<protein>
    <submittedName>
        <fullName evidence="10">CBD9-like protein</fullName>
    </submittedName>
</protein>
<feature type="transmembrane region" description="Helical" evidence="7">
    <location>
        <begin position="326"/>
        <end position="344"/>
    </location>
</feature>
<evidence type="ECO:0000313" key="11">
    <source>
        <dbReference type="Proteomes" id="UP000767238"/>
    </source>
</evidence>
<feature type="transmembrane region" description="Helical" evidence="7">
    <location>
        <begin position="287"/>
        <end position="314"/>
    </location>
</feature>
<dbReference type="SUPFAM" id="SSF103473">
    <property type="entry name" value="MFS general substrate transporter"/>
    <property type="match status" value="1"/>
</dbReference>
<feature type="non-terminal residue" evidence="10">
    <location>
        <position position="413"/>
    </location>
</feature>
<evidence type="ECO:0000256" key="7">
    <source>
        <dbReference type="SAM" id="Phobius"/>
    </source>
</evidence>
<evidence type="ECO:0000256" key="1">
    <source>
        <dbReference type="ARBA" id="ARBA00004370"/>
    </source>
</evidence>
<keyword evidence="4" id="KW-0249">Electron transport</keyword>
<dbReference type="SUPFAM" id="SSF49344">
    <property type="entry name" value="CBD9-like"/>
    <property type="match status" value="1"/>
</dbReference>
<accession>A0A9P8K3Q6</accession>
<evidence type="ECO:0000256" key="6">
    <source>
        <dbReference type="ARBA" id="ARBA00023136"/>
    </source>
</evidence>
<feature type="signal peptide" evidence="8">
    <location>
        <begin position="1"/>
        <end position="20"/>
    </location>
</feature>
<dbReference type="AlphaFoldDB" id="A0A9P8K3Q6"/>
<sequence>MNLYRYLVFTLLQCSIGALASNLSRDTTQNVSLPVFTHGSAGQPDVVFSMSASTNGSLALYLAGTSKHSWIAVGTGTEMQDSMMFIVYGDKTKHGATLSTRYSTGENEPKYMSNMDPESNASHENGFFTVDAHYQNSSSWMQHHIDMSSNQQPFIFALGPKLSRSNGGSPSATIQRHVVYGRFTMDMTKAVSDAAPTANGDNGAWVRSGASEAYGVSSDYDVGSAIHAVVMCLAFVLVFPLGALLLRFISVRVHYMVQLAASILVIIGLGTGVYISTEYNRTKNYNTAHQIVGLIVFVGVAIQLIFGTVHHVIYKRTRRATKLGKIHLYLGPLVLVLGIINAPLGTIVGQRSQYNIPYAVVVAVLAVLFFAARVYIWRSTKQTKTIEENPGSEGSDAEAQVPLHMLNSTTKLT</sequence>
<evidence type="ECO:0000256" key="3">
    <source>
        <dbReference type="ARBA" id="ARBA00022692"/>
    </source>
</evidence>
<evidence type="ECO:0000256" key="5">
    <source>
        <dbReference type="ARBA" id="ARBA00022989"/>
    </source>
</evidence>
<feature type="transmembrane region" description="Helical" evidence="7">
    <location>
        <begin position="225"/>
        <end position="246"/>
    </location>
</feature>
<reference evidence="10" key="1">
    <citation type="journal article" date="2021" name="J Fungi (Basel)">
        <title>Virulence traits and population genomics of the black yeast Aureobasidium melanogenum.</title>
        <authorList>
            <person name="Cernosa A."/>
            <person name="Sun X."/>
            <person name="Gostincar C."/>
            <person name="Fang C."/>
            <person name="Gunde-Cimerman N."/>
            <person name="Song Z."/>
        </authorList>
    </citation>
    <scope>NUCLEOTIDE SEQUENCE</scope>
    <source>
        <strain evidence="10">EXF-8016</strain>
    </source>
</reference>
<evidence type="ECO:0000256" key="4">
    <source>
        <dbReference type="ARBA" id="ARBA00022982"/>
    </source>
</evidence>
<proteinExistence type="predicted"/>
<dbReference type="InterPro" id="IPR006593">
    <property type="entry name" value="Cyt_b561/ferric_Rdtase_TM"/>
</dbReference>
<organism evidence="10 11">
    <name type="scientific">Aureobasidium melanogenum</name>
    <name type="common">Aureobasidium pullulans var. melanogenum</name>
    <dbReference type="NCBI Taxonomy" id="46634"/>
    <lineage>
        <taxon>Eukaryota</taxon>
        <taxon>Fungi</taxon>
        <taxon>Dikarya</taxon>
        <taxon>Ascomycota</taxon>
        <taxon>Pezizomycotina</taxon>
        <taxon>Dothideomycetes</taxon>
        <taxon>Dothideomycetidae</taxon>
        <taxon>Dothideales</taxon>
        <taxon>Saccotheciaceae</taxon>
        <taxon>Aureobasidium</taxon>
    </lineage>
</organism>
<name>A0A9P8K3Q6_AURME</name>
<evidence type="ECO:0000256" key="2">
    <source>
        <dbReference type="ARBA" id="ARBA00022448"/>
    </source>
</evidence>
<dbReference type="SMART" id="SM00665">
    <property type="entry name" value="B561"/>
    <property type="match status" value="1"/>
</dbReference>
<feature type="transmembrane region" description="Helical" evidence="7">
    <location>
        <begin position="356"/>
        <end position="376"/>
    </location>
</feature>
<keyword evidence="6 7" id="KW-0472">Membrane</keyword>
<reference evidence="10" key="2">
    <citation type="submission" date="2021-08" db="EMBL/GenBank/DDBJ databases">
        <authorList>
            <person name="Gostincar C."/>
            <person name="Sun X."/>
            <person name="Song Z."/>
            <person name="Gunde-Cimerman N."/>
        </authorList>
    </citation>
    <scope>NUCLEOTIDE SEQUENCE</scope>
    <source>
        <strain evidence="10">EXF-8016</strain>
    </source>
</reference>
<dbReference type="PANTHER" id="PTHR47797">
    <property type="entry name" value="DEHYDROGENASE, PUTATIVE (AFU_ORTHOLOGUE AFUA_8G05805)-RELATED"/>
    <property type="match status" value="1"/>
</dbReference>
<comment type="subcellular location">
    <subcellularLocation>
        <location evidence="1">Membrane</location>
    </subcellularLocation>
</comment>
<feature type="domain" description="Cytochrome b561" evidence="9">
    <location>
        <begin position="187"/>
        <end position="381"/>
    </location>
</feature>
<dbReference type="Pfam" id="PF03188">
    <property type="entry name" value="Cytochrom_B561"/>
    <property type="match status" value="1"/>
</dbReference>
<dbReference type="Gene3D" id="1.20.120.1770">
    <property type="match status" value="1"/>
</dbReference>